<evidence type="ECO:0000259" key="2">
    <source>
        <dbReference type="Pfam" id="PF08751"/>
    </source>
</evidence>
<dbReference type="STRING" id="1219058.AOA14_18920"/>
<dbReference type="Pfam" id="PF13604">
    <property type="entry name" value="AAA_30"/>
    <property type="match status" value="1"/>
</dbReference>
<evidence type="ECO:0000313" key="4">
    <source>
        <dbReference type="Proteomes" id="UP000076234"/>
    </source>
</evidence>
<dbReference type="NCBIfam" id="TIGR02686">
    <property type="entry name" value="relax_trwC"/>
    <property type="match status" value="1"/>
</dbReference>
<dbReference type="Gene3D" id="3.40.50.300">
    <property type="entry name" value="P-loop containing nucleotide triphosphate hydrolases"/>
    <property type="match status" value="2"/>
</dbReference>
<dbReference type="NCBIfam" id="NF041492">
    <property type="entry name" value="MobF"/>
    <property type="match status" value="1"/>
</dbReference>
<accession>A0A142W3Q1</accession>
<feature type="region of interest" description="Disordered" evidence="1">
    <location>
        <begin position="943"/>
        <end position="978"/>
    </location>
</feature>
<dbReference type="SUPFAM" id="SSF52540">
    <property type="entry name" value="P-loop containing nucleoside triphosphate hydrolases"/>
    <property type="match status" value="2"/>
</dbReference>
<evidence type="ECO:0000313" key="3">
    <source>
        <dbReference type="EMBL" id="AMU96676.1"/>
    </source>
</evidence>
<organism evidence="3 4">
    <name type="scientific">Sphingopyxis terrae subsp. terrae NBRC 15098</name>
    <dbReference type="NCBI Taxonomy" id="1219058"/>
    <lineage>
        <taxon>Bacteria</taxon>
        <taxon>Pseudomonadati</taxon>
        <taxon>Pseudomonadota</taxon>
        <taxon>Alphaproteobacteria</taxon>
        <taxon>Sphingomonadales</taxon>
        <taxon>Sphingomonadaceae</taxon>
        <taxon>Sphingopyxis</taxon>
    </lineage>
</organism>
<dbReference type="InterPro" id="IPR014862">
    <property type="entry name" value="TrwC"/>
</dbReference>
<dbReference type="InterPro" id="IPR014059">
    <property type="entry name" value="TraI/TrwC_relax"/>
</dbReference>
<dbReference type="SUPFAM" id="SSF55464">
    <property type="entry name" value="Origin of replication-binding domain, RBD-like"/>
    <property type="match status" value="1"/>
</dbReference>
<protein>
    <submittedName>
        <fullName evidence="3">TrwC protein</fullName>
    </submittedName>
</protein>
<sequence length="978" mass="106215">MLSVANVRAAGGAANYFAADNYYTRADAERSGQWLGRGAETLGLRGVIEASQFEAVLKGMLPDGSRVGSDNRAHRAGTDLTFSIPKSWSILALVGGDRRILDAYGAAVRETLAWAEKNLAETRMEVRGKERVVATRNLVIGLFQHDTNRNQEPNAHFHAVVANVTQGTDGKWRALRNDKIWEHNTLLNAMTMARFRLAVEKLGYQVGEYGKHGNFEAVGVPKPVRDAFSSRRTEILEAYSTMEAKGPAALDAATLMTRADKGPVADRQALVNQWREAAAQLGFDPRLVISQANARAATDIGSVSRIGNSVRSIGQRARLLAATFAERLGLRQGDPLVPCDMGRRTPEQIAAVHAVASAIRHLGEREAAFSRTEIYRSALGFALPTTLPDIEHRVDQLLRQGYLQKGKGADRHLVTTRDAIGLEQRIIAAVETGRGHGTAVVAADVAGERLQALSQLKYGLTLNPGQEGAGRLLLASHNRIVAIQGVAGAGKSTVLKPVADILREEGKSVLGLAVQNTLVQMLERDTGIPSMTVARFLRQHQGLLEGADQARLAEARASLRGTTALLDEASMVGNADKEKLVRLANLLQLDRFASIGDRKQLGAVDAGKPFDVMQQAGVETAAMNTNLRARDKALRDAQYAAQGGNIDEALRHLGPHVVASGNTAAVDAAAAWLSLSPAEREVTAIYASGRNLRGQVNEAVQIGLKANGELGPGSLGLTVLSRVNLTREEMRYSRSYAAGMVLEVDRRQRGQGLQKGRYDVIETDPTRERVMLQNERGKRFEFRPGQMRPQGEQDPLRLFEVRPLEIHDGDRIRWTATDHKRGLLNADQARILAVDAKGVTVKTSLGAEHRLGLSDPMLGRLDLAYALNAHMAQGLTSDRGIAVMDSRERNLANQQTFLVTITRLRDGLTLFVDNAGKLEAAVERNPGMKRSALETVNQLRDAAAMGQAKGKASDRSQEPAREPPELDRSITKPFEIGI</sequence>
<dbReference type="AlphaFoldDB" id="A0A142W3Q1"/>
<dbReference type="InterPro" id="IPR027417">
    <property type="entry name" value="P-loop_NTPase"/>
</dbReference>
<reference evidence="3 4" key="2">
    <citation type="journal article" date="2016" name="Genome Announc.">
        <title>Complete Genome Sequence of Sphingopyxis terrae Strain 203-1 (NBRC 111660), a Polyethylene Glycol Degrader.</title>
        <authorList>
            <person name="Ohtsubo Y."/>
            <person name="Nonoyama S."/>
            <person name="Nagata Y."/>
            <person name="Numata M."/>
            <person name="Tsuchikane K."/>
            <person name="Hosoyama A."/>
            <person name="Yamazoe A."/>
            <person name="Tsuda M."/>
            <person name="Fujita N."/>
            <person name="Kawai F."/>
        </authorList>
    </citation>
    <scope>NUCLEOTIDE SEQUENCE [LARGE SCALE GENOMIC DNA]</scope>
    <source>
        <strain evidence="3 4">203-1</strain>
    </source>
</reference>
<evidence type="ECO:0000256" key="1">
    <source>
        <dbReference type="SAM" id="MobiDB-lite"/>
    </source>
</evidence>
<dbReference type="RefSeq" id="WP_062902925.1">
    <property type="nucleotide sequence ID" value="NZ_CP013342.1"/>
</dbReference>
<reference evidence="4" key="1">
    <citation type="submission" date="2015-11" db="EMBL/GenBank/DDBJ databases">
        <title>Complete genome sequence of a polyethylene glycol-degrading strain Sphingopyxis terrae strain 203-1 (NBRC 15098).</title>
        <authorList>
            <person name="Yoshiyuki O."/>
            <person name="Shouta N."/>
            <person name="Nagata Y."/>
            <person name="Numata M."/>
            <person name="Tsuchikane K."/>
            <person name="Hosoyama A."/>
            <person name="Yamazoe A."/>
            <person name="Tsuda M."/>
            <person name="Fujita N."/>
            <person name="Kawai F."/>
        </authorList>
    </citation>
    <scope>NUCLEOTIDE SEQUENCE [LARGE SCALE GENOMIC DNA]</scope>
    <source>
        <strain evidence="4">203-1</strain>
    </source>
</reference>
<dbReference type="Pfam" id="PF08751">
    <property type="entry name" value="TrwC"/>
    <property type="match status" value="1"/>
</dbReference>
<dbReference type="Gene3D" id="2.30.30.940">
    <property type="match status" value="1"/>
</dbReference>
<feature type="domain" description="TrwC relaxase" evidence="2">
    <location>
        <begin position="10"/>
        <end position="280"/>
    </location>
</feature>
<feature type="compositionally biased region" description="Basic and acidic residues" evidence="1">
    <location>
        <begin position="951"/>
        <end position="970"/>
    </location>
</feature>
<dbReference type="KEGG" id="ster:AOA14_18920"/>
<proteinExistence type="predicted"/>
<name>A0A142W3Q1_9SPHN</name>
<dbReference type="EMBL" id="CP013342">
    <property type="protein sequence ID" value="AMU96676.1"/>
    <property type="molecule type" value="Genomic_DNA"/>
</dbReference>
<dbReference type="Proteomes" id="UP000076234">
    <property type="component" value="Chromosome"/>
</dbReference>
<gene>
    <name evidence="3" type="ORF">AOA14_18920</name>
</gene>